<feature type="transmembrane region" description="Helical" evidence="1">
    <location>
        <begin position="20"/>
        <end position="44"/>
    </location>
</feature>
<keyword evidence="1" id="KW-0472">Membrane</keyword>
<name>A0A198GMB6_9GAMM</name>
<keyword evidence="3" id="KW-1185">Reference proteome</keyword>
<comment type="caution">
    <text evidence="2">The sequence shown here is derived from an EMBL/GenBank/DDBJ whole genome shotgun (WGS) entry which is preliminary data.</text>
</comment>
<protein>
    <recommendedName>
        <fullName evidence="4">DUF2474 domain-containing protein</fullName>
    </recommendedName>
</protein>
<evidence type="ECO:0000256" key="1">
    <source>
        <dbReference type="SAM" id="Phobius"/>
    </source>
</evidence>
<evidence type="ECO:0000313" key="2">
    <source>
        <dbReference type="EMBL" id="OAT38040.1"/>
    </source>
</evidence>
<sequence>MKKAITDLPTEQKPSLLKKWGWLITIWFCSVIALFAVSSLFRLLMTAAGMKVK</sequence>
<dbReference type="RefSeq" id="WP_074388130.1">
    <property type="nucleotide sequence ID" value="NZ_LXEN01000012.1"/>
</dbReference>
<organism evidence="2 3">
    <name type="scientific">Proteus myxofaciens ATCC 19692</name>
    <dbReference type="NCBI Taxonomy" id="1354337"/>
    <lineage>
        <taxon>Bacteria</taxon>
        <taxon>Pseudomonadati</taxon>
        <taxon>Pseudomonadota</taxon>
        <taxon>Gammaproteobacteria</taxon>
        <taxon>Enterobacterales</taxon>
        <taxon>Morganellaceae</taxon>
        <taxon>Proteus</taxon>
    </lineage>
</organism>
<dbReference type="Proteomes" id="UP000094023">
    <property type="component" value="Unassembled WGS sequence"/>
</dbReference>
<dbReference type="Pfam" id="PF10617">
    <property type="entry name" value="DUF2474"/>
    <property type="match status" value="1"/>
</dbReference>
<reference evidence="2 3" key="1">
    <citation type="submission" date="2016-04" db="EMBL/GenBank/DDBJ databases">
        <title>ATOL: Assembling a taxonomically balanced genome-scale reconstruction of the evolutionary history of the Enterobacteriaceae.</title>
        <authorList>
            <person name="Plunkett G.III."/>
            <person name="Neeno-Eckwall E.C."/>
            <person name="Glasner J.D."/>
            <person name="Perna N.T."/>
        </authorList>
    </citation>
    <scope>NUCLEOTIDE SEQUENCE [LARGE SCALE GENOMIC DNA]</scope>
    <source>
        <strain evidence="2 3">ATCC 19692</strain>
    </source>
</reference>
<gene>
    <name evidence="2" type="ORF">M983_0247</name>
</gene>
<dbReference type="OrthoDB" id="6199137at2"/>
<dbReference type="AlphaFoldDB" id="A0A198GMB6"/>
<dbReference type="PATRIC" id="fig|1354337.4.peg.255"/>
<keyword evidence="1" id="KW-0812">Transmembrane</keyword>
<evidence type="ECO:0008006" key="4">
    <source>
        <dbReference type="Google" id="ProtNLM"/>
    </source>
</evidence>
<proteinExistence type="predicted"/>
<keyword evidence="1" id="KW-1133">Transmembrane helix</keyword>
<dbReference type="EMBL" id="LXEN01000012">
    <property type="protein sequence ID" value="OAT38040.1"/>
    <property type="molecule type" value="Genomic_DNA"/>
</dbReference>
<dbReference type="STRING" id="1354337.M983_0247"/>
<accession>A0A198GMB6</accession>
<evidence type="ECO:0000313" key="3">
    <source>
        <dbReference type="Proteomes" id="UP000094023"/>
    </source>
</evidence>
<dbReference type="InterPro" id="IPR018895">
    <property type="entry name" value="DUF2474"/>
</dbReference>